<dbReference type="GO" id="GO:0046872">
    <property type="term" value="F:metal ion binding"/>
    <property type="evidence" value="ECO:0007669"/>
    <property type="project" value="InterPro"/>
</dbReference>
<name>A0A511DDX2_9PSEU</name>
<comment type="caution">
    <text evidence="3">The sequence shown here is derived from an EMBL/GenBank/DDBJ whole genome shotgun (WGS) entry which is preliminary data.</text>
</comment>
<dbReference type="InterPro" id="IPR017517">
    <property type="entry name" value="Maleyloyr_isom"/>
</dbReference>
<proteinExistence type="predicted"/>
<dbReference type="SUPFAM" id="SSF109854">
    <property type="entry name" value="DinB/YfiT-like putative metalloenzymes"/>
    <property type="match status" value="1"/>
</dbReference>
<accession>A0A511DDX2</accession>
<sequence>MGARVLAMTTPTAQQTDPRPLYRDALGWVRGLVDTVPVARYGDPTPCADFDVRTLVAHLIATVGRAQAVSLGEPAISRPSMIEGIPDDDLAATYGRAVDDLAPLWSNDAVLDSMVQVPWGEVPGRGALWGYLDEALVHGWDLAVATGQDVEADPALAQATFAAVVRFLPAEPRGGPVPFGPVVEPTADAGPTERLANWAGHHR</sequence>
<dbReference type="AlphaFoldDB" id="A0A511DDX2"/>
<organism evidence="3 4">
    <name type="scientific">Pseudonocardia sulfidoxydans NBRC 16205</name>
    <dbReference type="NCBI Taxonomy" id="1223511"/>
    <lineage>
        <taxon>Bacteria</taxon>
        <taxon>Bacillati</taxon>
        <taxon>Actinomycetota</taxon>
        <taxon>Actinomycetes</taxon>
        <taxon>Pseudonocardiales</taxon>
        <taxon>Pseudonocardiaceae</taxon>
        <taxon>Pseudonocardia</taxon>
    </lineage>
</organism>
<evidence type="ECO:0000256" key="1">
    <source>
        <dbReference type="SAM" id="MobiDB-lite"/>
    </source>
</evidence>
<dbReference type="InterPro" id="IPR017520">
    <property type="entry name" value="CHP03086"/>
</dbReference>
<evidence type="ECO:0000259" key="2">
    <source>
        <dbReference type="Pfam" id="PF11716"/>
    </source>
</evidence>
<feature type="region of interest" description="Disordered" evidence="1">
    <location>
        <begin position="180"/>
        <end position="203"/>
    </location>
</feature>
<evidence type="ECO:0000313" key="4">
    <source>
        <dbReference type="Proteomes" id="UP000321685"/>
    </source>
</evidence>
<dbReference type="InterPro" id="IPR024344">
    <property type="entry name" value="MDMPI_metal-binding"/>
</dbReference>
<dbReference type="NCBIfam" id="TIGR03086">
    <property type="entry name" value="TIGR03086 family metal-binding protein"/>
    <property type="match status" value="1"/>
</dbReference>
<dbReference type="NCBIfam" id="TIGR03083">
    <property type="entry name" value="maleylpyruvate isomerase family mycothiol-dependent enzyme"/>
    <property type="match status" value="1"/>
</dbReference>
<dbReference type="InterPro" id="IPR034660">
    <property type="entry name" value="DinB/YfiT-like"/>
</dbReference>
<keyword evidence="4" id="KW-1185">Reference proteome</keyword>
<dbReference type="Pfam" id="PF11716">
    <property type="entry name" value="MDMPI_N"/>
    <property type="match status" value="1"/>
</dbReference>
<feature type="domain" description="Mycothiol-dependent maleylpyruvate isomerase metal-binding" evidence="2">
    <location>
        <begin position="29"/>
        <end position="143"/>
    </location>
</feature>
<gene>
    <name evidence="3" type="ORF">PSU4_15270</name>
</gene>
<dbReference type="Gene3D" id="1.20.120.450">
    <property type="entry name" value="dinb family like domain"/>
    <property type="match status" value="1"/>
</dbReference>
<evidence type="ECO:0000313" key="3">
    <source>
        <dbReference type="EMBL" id="GEL22573.1"/>
    </source>
</evidence>
<reference evidence="3 4" key="1">
    <citation type="submission" date="2019-07" db="EMBL/GenBank/DDBJ databases">
        <title>Whole genome shotgun sequence of Pseudonocardia sulfidoxydans NBRC 16205.</title>
        <authorList>
            <person name="Hosoyama A."/>
            <person name="Uohara A."/>
            <person name="Ohji S."/>
            <person name="Ichikawa N."/>
        </authorList>
    </citation>
    <scope>NUCLEOTIDE SEQUENCE [LARGE SCALE GENOMIC DNA]</scope>
    <source>
        <strain evidence="3 4">NBRC 16205</strain>
    </source>
</reference>
<dbReference type="Proteomes" id="UP000321685">
    <property type="component" value="Unassembled WGS sequence"/>
</dbReference>
<dbReference type="EMBL" id="BJVJ01000010">
    <property type="protein sequence ID" value="GEL22573.1"/>
    <property type="molecule type" value="Genomic_DNA"/>
</dbReference>
<protein>
    <submittedName>
        <fullName evidence="3">TIGR03086 family protein</fullName>
    </submittedName>
</protein>